<evidence type="ECO:0000256" key="1">
    <source>
        <dbReference type="ARBA" id="ARBA00006889"/>
    </source>
</evidence>
<evidence type="ECO:0000256" key="2">
    <source>
        <dbReference type="ARBA" id="ARBA00022448"/>
    </source>
</evidence>
<accession>A0A8C0CQ24</accession>
<dbReference type="Ensembl" id="ENSBMST00010009931.1">
    <property type="protein sequence ID" value="ENSBMSP00010008912.1"/>
    <property type="gene ID" value="ENSBMSG00010006543.1"/>
</dbReference>
<evidence type="ECO:0000259" key="5">
    <source>
        <dbReference type="Pfam" id="PF00061"/>
    </source>
</evidence>
<dbReference type="SUPFAM" id="SSF50814">
    <property type="entry name" value="Lipocalins"/>
    <property type="match status" value="1"/>
</dbReference>
<evidence type="ECO:0000256" key="3">
    <source>
        <dbReference type="RuleBase" id="RU003695"/>
    </source>
</evidence>
<comment type="similarity">
    <text evidence="1 3">Belongs to the calycin superfamily. Lipocalin family.</text>
</comment>
<evidence type="ECO:0000256" key="4">
    <source>
        <dbReference type="SAM" id="SignalP"/>
    </source>
</evidence>
<dbReference type="InterPro" id="IPR012674">
    <property type="entry name" value="Calycin"/>
</dbReference>
<dbReference type="Pfam" id="PF00061">
    <property type="entry name" value="Lipocalin"/>
    <property type="match status" value="1"/>
</dbReference>
<dbReference type="PROSITE" id="PS00213">
    <property type="entry name" value="LIPOCALIN"/>
    <property type="match status" value="1"/>
</dbReference>
<sequence>MRGEVLAALLGLFVALAAGVEDLSLKDFDFAQFSGIWYKIAFAPNLEPQGSPRTKKMGAVMVEQEGPHLALTSVSDHVSRCVKEKSQAVKGDAPGKFKLPMESGGKEVTVVATDCKTYAIMNVVFRKGGKAHSVLKLYSRMVEHNEKAMDRFLVKALEHGLSAVGVQLLSKDRECPGPGQPWGARLHLL</sequence>
<evidence type="ECO:0000313" key="6">
    <source>
        <dbReference type="Ensembl" id="ENSBMSP00010008912.1"/>
    </source>
</evidence>
<dbReference type="InterPro" id="IPR000566">
    <property type="entry name" value="Lipocln_cytosolic_FA-bd_dom"/>
</dbReference>
<protein>
    <recommendedName>
        <fullName evidence="5">Lipocalin/cytosolic fatty-acid binding domain-containing protein</fullName>
    </recommendedName>
</protein>
<dbReference type="InterPro" id="IPR002345">
    <property type="entry name" value="Lipocalin"/>
</dbReference>
<dbReference type="GO" id="GO:0036094">
    <property type="term" value="F:small molecule binding"/>
    <property type="evidence" value="ECO:0007669"/>
    <property type="project" value="InterPro"/>
</dbReference>
<dbReference type="InterPro" id="IPR022272">
    <property type="entry name" value="Lipocalin_CS"/>
</dbReference>
<dbReference type="GeneTree" id="ENSGT01050000244868"/>
<keyword evidence="4" id="KW-0732">Signal</keyword>
<name>A0A8C0CQ24_BALMU</name>
<proteinExistence type="inferred from homology"/>
<dbReference type="Gene3D" id="2.40.128.20">
    <property type="match status" value="1"/>
</dbReference>
<reference evidence="6" key="1">
    <citation type="submission" date="2023-09" db="UniProtKB">
        <authorList>
            <consortium name="Ensembl"/>
        </authorList>
    </citation>
    <scope>IDENTIFICATION</scope>
</reference>
<dbReference type="AlphaFoldDB" id="A0A8C0CQ24"/>
<feature type="chain" id="PRO_5034674797" description="Lipocalin/cytosolic fatty-acid binding domain-containing protein" evidence="4">
    <location>
        <begin position="20"/>
        <end position="189"/>
    </location>
</feature>
<dbReference type="PANTHER" id="PTHR11430">
    <property type="entry name" value="LIPOCALIN"/>
    <property type="match status" value="1"/>
</dbReference>
<dbReference type="PANTHER" id="PTHR11430:SF71">
    <property type="entry name" value="EPIDIDYMAL-SPECIFIC LIPOCALIN-5"/>
    <property type="match status" value="1"/>
</dbReference>
<keyword evidence="2" id="KW-0813">Transport</keyword>
<organism evidence="6">
    <name type="scientific">Balaenoptera musculus</name>
    <name type="common">Blue whale</name>
    <dbReference type="NCBI Taxonomy" id="9771"/>
    <lineage>
        <taxon>Eukaryota</taxon>
        <taxon>Metazoa</taxon>
        <taxon>Chordata</taxon>
        <taxon>Craniata</taxon>
        <taxon>Vertebrata</taxon>
        <taxon>Euteleostomi</taxon>
        <taxon>Mammalia</taxon>
        <taxon>Eutheria</taxon>
        <taxon>Laurasiatheria</taxon>
        <taxon>Artiodactyla</taxon>
        <taxon>Whippomorpha</taxon>
        <taxon>Cetacea</taxon>
        <taxon>Mysticeti</taxon>
        <taxon>Balaenopteridae</taxon>
        <taxon>Balaenoptera</taxon>
    </lineage>
</organism>
<feature type="signal peptide" evidence="4">
    <location>
        <begin position="1"/>
        <end position="19"/>
    </location>
</feature>
<feature type="domain" description="Lipocalin/cytosolic fatty-acid binding" evidence="5">
    <location>
        <begin position="34"/>
        <end position="164"/>
    </location>
</feature>